<gene>
    <name evidence="4" type="ORF">FA048_04135</name>
</gene>
<keyword evidence="2" id="KW-0472">Membrane</keyword>
<name>A0A4U1CV73_9SPHI</name>
<keyword evidence="1" id="KW-0732">Signal</keyword>
<dbReference type="InterPro" id="IPR023997">
    <property type="entry name" value="TonB-dep_OMP_SusC/RagA_CS"/>
</dbReference>
<dbReference type="EMBL" id="SWBR01000001">
    <property type="protein sequence ID" value="TKC12814.1"/>
    <property type="molecule type" value="Genomic_DNA"/>
</dbReference>
<dbReference type="SUPFAM" id="SSF49464">
    <property type="entry name" value="Carboxypeptidase regulatory domain-like"/>
    <property type="match status" value="1"/>
</dbReference>
<dbReference type="GO" id="GO:0009279">
    <property type="term" value="C:cell outer membrane"/>
    <property type="evidence" value="ECO:0007669"/>
    <property type="project" value="UniProtKB-SubCell"/>
</dbReference>
<dbReference type="InterPro" id="IPR037066">
    <property type="entry name" value="Plug_dom_sf"/>
</dbReference>
<evidence type="ECO:0000313" key="4">
    <source>
        <dbReference type="EMBL" id="TKC12814.1"/>
    </source>
</evidence>
<dbReference type="InterPro" id="IPR039426">
    <property type="entry name" value="TonB-dep_rcpt-like"/>
</dbReference>
<evidence type="ECO:0000259" key="3">
    <source>
        <dbReference type="Pfam" id="PF07715"/>
    </source>
</evidence>
<sequence>MKSFLLNRLSKKELNQSSLLSHNSELHHRPSRYKLQPFKLLVCSIFLMCCIGSAAFAQTVKITGTVKDDTGSLPGVGVTVKGTKNATTTAADGKFAITANVGETLVFTMIGYKTNEVIITNQTQIDVTLTSTASDLNEVVVVGYGSQKKSTLTGAVSVITSKEIVTTKNENVQNMLTGKIAGVRVVQNSSEPGSFNTTFDVRGLGSPLVVIDGVVRNNFSRLSAEDIESITVLKDASAAIYGVRSANGVVLITTKKGAKGSVQLNYNGSYSVQRPSYMPKSVDIFQYMTLANEIQMHNIGAGVKGTTRFTAADFEAYRSGAKVASDWNGTVLRYSAPQQQHDISASGGSENTNYFASLGIQDQDGFFKSDDLKYKRYNLRTNLTSKLSKNLTFDVNLNGIIDQKNQLLEDTYWVIRSTWYQAPTEPIFANGNREYLANVPSSLNAYAHANADVSGYKILQNKWFQSTTSLTYDLPFIKGLSLKGLFSYDYQVATNKIYNKTYNLYTYTAATNTYNPFLQKSPSTIRREFYEYPTSLFQGSANYNKSFGSHNVSGLVLYETSTLKGDNFQAQRELSIPVDQLLAGNSLNQIGSMSTNQLNLFENKTASYVGKFTYDYAGKYLAEFGFRTDGSSKFTANKQYGFFPYGSVGYRISEEKFWKDSPLKFINTFKFRGSYGKLGDDGSLTYQFLTGYTYPSTGTPTATPAGSVFDGNFINGATSRGLANPFISWIEAKTLDIGVDAEAWNGLIGFSLDYFVRNRSGLLATQATTLPDVVGANFPQENLNGDRSRGIDLEINHRNQLGKFFYSVKGTMGITRTMNTTRVAARAGNSYLNWNNSTFTQNRWNNLYWGYGATGQFEDWNAIRNSSIYVPRNTVVGDYRYEDWNGDGNINILDNHPISTSGLPTLTYGLTLAASYGAWDFNTTISGAGNVYVSYFEQLNTPLWAGGNALEQFLDRYHPADPTADPYDPNTQWIPGYYAYTGTVPFTNTLANAQNAKYFRIKTIELGYSLPQKVYNRLGIKGLRVYANGFNVLTITDLKFLDPEHPSSDFGYVYPLDKKFTFGVNIKL</sequence>
<dbReference type="Gene3D" id="2.170.130.10">
    <property type="entry name" value="TonB-dependent receptor, plug domain"/>
    <property type="match status" value="1"/>
</dbReference>
<keyword evidence="2" id="KW-1134">Transmembrane beta strand</keyword>
<keyword evidence="2" id="KW-0813">Transport</keyword>
<evidence type="ECO:0000313" key="5">
    <source>
        <dbReference type="Proteomes" id="UP000309488"/>
    </source>
</evidence>
<accession>A0A4U1CV73</accession>
<evidence type="ECO:0000256" key="1">
    <source>
        <dbReference type="ARBA" id="ARBA00022729"/>
    </source>
</evidence>
<dbReference type="OrthoDB" id="9768177at2"/>
<comment type="caution">
    <text evidence="4">The sequence shown here is derived from an EMBL/GenBank/DDBJ whole genome shotgun (WGS) entry which is preliminary data.</text>
</comment>
<dbReference type="Proteomes" id="UP000309488">
    <property type="component" value="Unassembled WGS sequence"/>
</dbReference>
<dbReference type="InterPro" id="IPR008969">
    <property type="entry name" value="CarboxyPept-like_regulatory"/>
</dbReference>
<evidence type="ECO:0000256" key="2">
    <source>
        <dbReference type="PROSITE-ProRule" id="PRU01360"/>
    </source>
</evidence>
<dbReference type="GO" id="GO:0015344">
    <property type="term" value="F:siderophore uptake transmembrane transporter activity"/>
    <property type="evidence" value="ECO:0007669"/>
    <property type="project" value="TreeGrafter"/>
</dbReference>
<dbReference type="AlphaFoldDB" id="A0A4U1CV73"/>
<dbReference type="NCBIfam" id="TIGR04056">
    <property type="entry name" value="OMP_RagA_SusC"/>
    <property type="match status" value="1"/>
</dbReference>
<dbReference type="InterPro" id="IPR012910">
    <property type="entry name" value="Plug_dom"/>
</dbReference>
<keyword evidence="2" id="KW-0998">Cell outer membrane</keyword>
<dbReference type="Gene3D" id="2.60.40.1120">
    <property type="entry name" value="Carboxypeptidase-like, regulatory domain"/>
    <property type="match status" value="1"/>
</dbReference>
<dbReference type="PROSITE" id="PS52016">
    <property type="entry name" value="TONB_DEPENDENT_REC_3"/>
    <property type="match status" value="1"/>
</dbReference>
<proteinExistence type="inferred from homology"/>
<dbReference type="SUPFAM" id="SSF56935">
    <property type="entry name" value="Porins"/>
    <property type="match status" value="1"/>
</dbReference>
<keyword evidence="2" id="KW-0812">Transmembrane</keyword>
<organism evidence="4 5">
    <name type="scientific">Pedobacter polaris</name>
    <dbReference type="NCBI Taxonomy" id="2571273"/>
    <lineage>
        <taxon>Bacteria</taxon>
        <taxon>Pseudomonadati</taxon>
        <taxon>Bacteroidota</taxon>
        <taxon>Sphingobacteriia</taxon>
        <taxon>Sphingobacteriales</taxon>
        <taxon>Sphingobacteriaceae</taxon>
        <taxon>Pedobacter</taxon>
    </lineage>
</organism>
<feature type="domain" description="TonB-dependent receptor plug" evidence="3">
    <location>
        <begin position="149"/>
        <end position="249"/>
    </location>
</feature>
<keyword evidence="4" id="KW-0675">Receptor</keyword>
<dbReference type="NCBIfam" id="TIGR04057">
    <property type="entry name" value="SusC_RagA_signa"/>
    <property type="match status" value="1"/>
</dbReference>
<dbReference type="GO" id="GO:0044718">
    <property type="term" value="P:siderophore transmembrane transport"/>
    <property type="evidence" value="ECO:0007669"/>
    <property type="project" value="TreeGrafter"/>
</dbReference>
<comment type="subcellular location">
    <subcellularLocation>
        <location evidence="2">Cell outer membrane</location>
        <topology evidence="2">Multi-pass membrane protein</topology>
    </subcellularLocation>
</comment>
<dbReference type="PANTHER" id="PTHR30069:SF29">
    <property type="entry name" value="HEMOGLOBIN AND HEMOGLOBIN-HAPTOGLOBIN-BINDING PROTEIN 1-RELATED"/>
    <property type="match status" value="1"/>
</dbReference>
<reference evidence="4 5" key="1">
    <citation type="submission" date="2019-04" db="EMBL/GenBank/DDBJ databases">
        <title>Pedobacter sp. RP-3-22 sp. nov., isolated from Arctic soil.</title>
        <authorList>
            <person name="Dahal R.H."/>
            <person name="Kim D.-U."/>
        </authorList>
    </citation>
    <scope>NUCLEOTIDE SEQUENCE [LARGE SCALE GENOMIC DNA]</scope>
    <source>
        <strain evidence="4 5">RP-3-22</strain>
    </source>
</reference>
<dbReference type="PANTHER" id="PTHR30069">
    <property type="entry name" value="TONB-DEPENDENT OUTER MEMBRANE RECEPTOR"/>
    <property type="match status" value="1"/>
</dbReference>
<dbReference type="InterPro" id="IPR023996">
    <property type="entry name" value="TonB-dep_OMP_SusC/RagA"/>
</dbReference>
<protein>
    <submittedName>
        <fullName evidence="4">TonB-dependent receptor</fullName>
    </submittedName>
</protein>
<keyword evidence="5" id="KW-1185">Reference proteome</keyword>
<dbReference type="Pfam" id="PF13715">
    <property type="entry name" value="CarbopepD_reg_2"/>
    <property type="match status" value="1"/>
</dbReference>
<comment type="similarity">
    <text evidence="2">Belongs to the TonB-dependent receptor family.</text>
</comment>
<dbReference type="Pfam" id="PF07715">
    <property type="entry name" value="Plug"/>
    <property type="match status" value="1"/>
</dbReference>